<reference evidence="1 2" key="1">
    <citation type="submission" date="2020-08" db="EMBL/GenBank/DDBJ databases">
        <title>Genomic Encyclopedia of Type Strains, Phase III (KMG-III): the genomes of soil and plant-associated and newly described type strains.</title>
        <authorList>
            <person name="Whitman W."/>
        </authorList>
    </citation>
    <scope>NUCLEOTIDE SEQUENCE [LARGE SCALE GENOMIC DNA]</scope>
    <source>
        <strain evidence="1 2">CECT 8075</strain>
    </source>
</reference>
<comment type="caution">
    <text evidence="1">The sequence shown here is derived from an EMBL/GenBank/DDBJ whole genome shotgun (WGS) entry which is preliminary data.</text>
</comment>
<evidence type="ECO:0000313" key="2">
    <source>
        <dbReference type="Proteomes" id="UP000536179"/>
    </source>
</evidence>
<dbReference type="Proteomes" id="UP000536179">
    <property type="component" value="Unassembled WGS sequence"/>
</dbReference>
<sequence length="91" mass="9304">MQTNPRCVIGMRPGGPAELFQGLLSPVGVSSQTERPEGLTQGQFSKRIGKGCVGPPGLAASLSLLPGVGTPGSDCVGTPCLMFHVLNGREV</sequence>
<name>A0A7W5E5J4_9BACT</name>
<keyword evidence="2" id="KW-1185">Reference proteome</keyword>
<organism evidence="1 2">
    <name type="scientific">Aporhodopirellula rubra</name>
    <dbReference type="NCBI Taxonomy" id="980271"/>
    <lineage>
        <taxon>Bacteria</taxon>
        <taxon>Pseudomonadati</taxon>
        <taxon>Planctomycetota</taxon>
        <taxon>Planctomycetia</taxon>
        <taxon>Pirellulales</taxon>
        <taxon>Pirellulaceae</taxon>
        <taxon>Aporhodopirellula</taxon>
    </lineage>
</organism>
<protein>
    <submittedName>
        <fullName evidence="1">Uncharacterized protein</fullName>
    </submittedName>
</protein>
<gene>
    <name evidence="1" type="ORF">FHS27_006453</name>
</gene>
<proteinExistence type="predicted"/>
<accession>A0A7W5E5J4</accession>
<dbReference type="AlphaFoldDB" id="A0A7W5E5J4"/>
<evidence type="ECO:0000313" key="1">
    <source>
        <dbReference type="EMBL" id="MBB3210605.1"/>
    </source>
</evidence>
<dbReference type="EMBL" id="JACHXU010000044">
    <property type="protein sequence ID" value="MBB3210605.1"/>
    <property type="molecule type" value="Genomic_DNA"/>
</dbReference>